<feature type="domain" description="Major facilitator superfamily (MFS) profile" evidence="7">
    <location>
        <begin position="49"/>
        <end position="472"/>
    </location>
</feature>
<feature type="transmembrane region" description="Helical" evidence="6">
    <location>
        <begin position="146"/>
        <end position="166"/>
    </location>
</feature>
<keyword evidence="9" id="KW-1185">Reference proteome</keyword>
<dbReference type="Proteomes" id="UP000009134">
    <property type="component" value="Chromosome"/>
</dbReference>
<protein>
    <submittedName>
        <fullName evidence="8">Major facilitator superfamily MFS_1</fullName>
    </submittedName>
</protein>
<dbReference type="RefSeq" id="WP_011444454.1">
    <property type="nucleotide sequence ID" value="NC_007794.1"/>
</dbReference>
<dbReference type="InterPro" id="IPR011701">
    <property type="entry name" value="MFS"/>
</dbReference>
<dbReference type="InterPro" id="IPR044770">
    <property type="entry name" value="MFS_spinster-like"/>
</dbReference>
<reference evidence="9" key="1">
    <citation type="submission" date="2006-01" db="EMBL/GenBank/DDBJ databases">
        <title>Complete sequence of Novosphingobium aromaticivorans DSM 12444.</title>
        <authorList>
            <consortium name="US DOE Joint Genome Institute"/>
            <person name="Copeland A."/>
            <person name="Lucas S."/>
            <person name="Lapidus A."/>
            <person name="Barry K."/>
            <person name="Detter J.C."/>
            <person name="Glavina T."/>
            <person name="Hammon N."/>
            <person name="Israni S."/>
            <person name="Pitluck S."/>
            <person name="Chain P."/>
            <person name="Malfatti S."/>
            <person name="Shin M."/>
            <person name="Vergez L."/>
            <person name="Schmutz J."/>
            <person name="Larimer F."/>
            <person name="Land M."/>
            <person name="Kyrpides N."/>
            <person name="Ivanova N."/>
            <person name="Fredrickson J."/>
            <person name="Balkwill D."/>
            <person name="Romine M.F."/>
            <person name="Richardson P."/>
        </authorList>
    </citation>
    <scope>NUCLEOTIDE SEQUENCE [LARGE SCALE GENOMIC DNA]</scope>
    <source>
        <strain evidence="9">ATCC 700278 / DSM 12444 / CCUG 56034 / CIP 105152 / NBRC 16084 / F199</strain>
    </source>
</reference>
<dbReference type="eggNOG" id="COG2814">
    <property type="taxonomic scope" value="Bacteria"/>
</dbReference>
<evidence type="ECO:0000256" key="1">
    <source>
        <dbReference type="ARBA" id="ARBA00004141"/>
    </source>
</evidence>
<organism evidence="8 9">
    <name type="scientific">Novosphingobium aromaticivorans (strain ATCC 700278 / DSM 12444 / CCUG 56034 / CIP 105152 / NBRC 16084 / F199)</name>
    <dbReference type="NCBI Taxonomy" id="279238"/>
    <lineage>
        <taxon>Bacteria</taxon>
        <taxon>Pseudomonadati</taxon>
        <taxon>Pseudomonadota</taxon>
        <taxon>Alphaproteobacteria</taxon>
        <taxon>Sphingomonadales</taxon>
        <taxon>Sphingomonadaceae</taxon>
        <taxon>Novosphingobium</taxon>
    </lineage>
</organism>
<dbReference type="HOGENOM" id="CLU_001265_5_12_5"/>
<evidence type="ECO:0000259" key="7">
    <source>
        <dbReference type="PROSITE" id="PS50850"/>
    </source>
</evidence>
<dbReference type="Pfam" id="PF07690">
    <property type="entry name" value="MFS_1"/>
    <property type="match status" value="1"/>
</dbReference>
<feature type="transmembrane region" description="Helical" evidence="6">
    <location>
        <begin position="416"/>
        <end position="440"/>
    </location>
</feature>
<dbReference type="EMBL" id="CP000248">
    <property type="protein sequence ID" value="ABD25240.1"/>
    <property type="molecule type" value="Genomic_DNA"/>
</dbReference>
<feature type="transmembrane region" description="Helical" evidence="6">
    <location>
        <begin position="85"/>
        <end position="108"/>
    </location>
</feature>
<dbReference type="PANTHER" id="PTHR23505">
    <property type="entry name" value="SPINSTER"/>
    <property type="match status" value="1"/>
</dbReference>
<dbReference type="PROSITE" id="PS50850">
    <property type="entry name" value="MFS"/>
    <property type="match status" value="1"/>
</dbReference>
<feature type="transmembrane region" description="Helical" evidence="6">
    <location>
        <begin position="378"/>
        <end position="395"/>
    </location>
</feature>
<proteinExistence type="predicted"/>
<keyword evidence="2" id="KW-0813">Transport</keyword>
<feature type="transmembrane region" description="Helical" evidence="6">
    <location>
        <begin position="45"/>
        <end position="62"/>
    </location>
</feature>
<dbReference type="GO" id="GO:0016020">
    <property type="term" value="C:membrane"/>
    <property type="evidence" value="ECO:0007669"/>
    <property type="project" value="UniProtKB-SubCell"/>
</dbReference>
<keyword evidence="5 6" id="KW-0472">Membrane</keyword>
<evidence type="ECO:0000313" key="8">
    <source>
        <dbReference type="EMBL" id="ABD25240.1"/>
    </source>
</evidence>
<dbReference type="InterPro" id="IPR036259">
    <property type="entry name" value="MFS_trans_sf"/>
</dbReference>
<comment type="subcellular location">
    <subcellularLocation>
        <location evidence="1">Membrane</location>
        <topology evidence="1">Multi-pass membrane protein</topology>
    </subcellularLocation>
</comment>
<feature type="transmembrane region" description="Helical" evidence="6">
    <location>
        <begin position="281"/>
        <end position="302"/>
    </location>
</feature>
<dbReference type="Gene3D" id="1.20.1250.20">
    <property type="entry name" value="MFS general substrate transporter like domains"/>
    <property type="match status" value="2"/>
</dbReference>
<feature type="transmembrane region" description="Helical" evidence="6">
    <location>
        <begin position="322"/>
        <end position="341"/>
    </location>
</feature>
<feature type="transmembrane region" description="Helical" evidence="6">
    <location>
        <begin position="353"/>
        <end position="372"/>
    </location>
</feature>
<feature type="transmembrane region" description="Helical" evidence="6">
    <location>
        <begin position="178"/>
        <end position="203"/>
    </location>
</feature>
<evidence type="ECO:0000256" key="2">
    <source>
        <dbReference type="ARBA" id="ARBA00022448"/>
    </source>
</evidence>
<evidence type="ECO:0000256" key="3">
    <source>
        <dbReference type="ARBA" id="ARBA00022692"/>
    </source>
</evidence>
<keyword evidence="3 6" id="KW-0812">Transmembrane</keyword>
<dbReference type="STRING" id="279238.Saro_0795"/>
<evidence type="ECO:0000256" key="4">
    <source>
        <dbReference type="ARBA" id="ARBA00022989"/>
    </source>
</evidence>
<keyword evidence="4 6" id="KW-1133">Transmembrane helix</keyword>
<dbReference type="PANTHER" id="PTHR23505:SF79">
    <property type="entry name" value="PROTEIN SPINSTER"/>
    <property type="match status" value="1"/>
</dbReference>
<dbReference type="InterPro" id="IPR020846">
    <property type="entry name" value="MFS_dom"/>
</dbReference>
<evidence type="ECO:0000256" key="5">
    <source>
        <dbReference type="ARBA" id="ARBA00023136"/>
    </source>
</evidence>
<feature type="transmembrane region" description="Helical" evidence="6">
    <location>
        <begin position="215"/>
        <end position="235"/>
    </location>
</feature>
<dbReference type="KEGG" id="nar:Saro_0795"/>
<sequence length="484" mass="51218">MAGVVVAAGPDAESVARGVARDVARDGESAGGPVGAERQWPSSRAAYWALFVIILATFLNFFDQTVFGMLAQRIKVDFGLTDEQLGFLGGPATVIFFVFAGIPLARLADIYPRKLVLAGGMAATGLVMGLGGLAQGFGQFVGSRMFLGAGGSAHAPAAYSMIADYFPPKKITRAFSLLQLGFIGGSTVGVLVGGKLIVALAGWDDPVVFGLHLHNWQLILLGQAVLGLCAALLLLTVKEPPRLLVPASATISAPPAQSLGQRILAFTGLDAARAIHARGRVYYPLFIGLALSAIETFGLAFWRVPFMIRTYGWDEAQIGMVMAPMLLVSQLVGVFFGGFFVEWLARRYSDANVRAATILFALVTVCAITSPMMPTGEASLAVMALGGMFGLAGAVPQNAAIQRIAPNEMRGQVTAIYLFMFTFFGALGSFVVGTVAQRVVGVEADLWKALVITAGVLLPIATFAMFMGIRPYREEVARLEAEGR</sequence>
<feature type="transmembrane region" description="Helical" evidence="6">
    <location>
        <begin position="115"/>
        <end position="134"/>
    </location>
</feature>
<evidence type="ECO:0000313" key="9">
    <source>
        <dbReference type="Proteomes" id="UP000009134"/>
    </source>
</evidence>
<name>Q2GA83_NOVAD</name>
<evidence type="ECO:0000256" key="6">
    <source>
        <dbReference type="SAM" id="Phobius"/>
    </source>
</evidence>
<feature type="transmembrane region" description="Helical" evidence="6">
    <location>
        <begin position="446"/>
        <end position="469"/>
    </location>
</feature>
<dbReference type="SUPFAM" id="SSF103473">
    <property type="entry name" value="MFS general substrate transporter"/>
    <property type="match status" value="1"/>
</dbReference>
<dbReference type="AlphaFoldDB" id="Q2GA83"/>
<dbReference type="GO" id="GO:0022857">
    <property type="term" value="F:transmembrane transporter activity"/>
    <property type="evidence" value="ECO:0007669"/>
    <property type="project" value="InterPro"/>
</dbReference>
<gene>
    <name evidence="8" type="ordered locus">Saro_0795</name>
</gene>
<accession>Q2GA83</accession>